<protein>
    <submittedName>
        <fullName evidence="2">Uncharacterized protein</fullName>
    </submittedName>
</protein>
<organism evidence="2 3">
    <name type="scientific">Carnegiea gigantea</name>
    <dbReference type="NCBI Taxonomy" id="171969"/>
    <lineage>
        <taxon>Eukaryota</taxon>
        <taxon>Viridiplantae</taxon>
        <taxon>Streptophyta</taxon>
        <taxon>Embryophyta</taxon>
        <taxon>Tracheophyta</taxon>
        <taxon>Spermatophyta</taxon>
        <taxon>Magnoliopsida</taxon>
        <taxon>eudicotyledons</taxon>
        <taxon>Gunneridae</taxon>
        <taxon>Pentapetalae</taxon>
        <taxon>Caryophyllales</taxon>
        <taxon>Cactineae</taxon>
        <taxon>Cactaceae</taxon>
        <taxon>Cactoideae</taxon>
        <taxon>Echinocereeae</taxon>
        <taxon>Carnegiea</taxon>
    </lineage>
</organism>
<proteinExistence type="predicted"/>
<gene>
    <name evidence="2" type="ORF">Cgig2_022185</name>
</gene>
<evidence type="ECO:0000313" key="3">
    <source>
        <dbReference type="Proteomes" id="UP001153076"/>
    </source>
</evidence>
<sequence length="225" mass="24903">MTASTGSPISPSDKVEKLLEDEELLSTKVELKVRKAVSSSPLKKGVLTCPPDGNVQGEEGGRSFGSRLLERERKGSFILLPIVVSEGVFSLGNFVEQRRSIIITGKDGCEVEVTGKNGRPMAHREMAQYVICNFEWDRRGVAFPSSSYQNDFQALCPSYDLAMAEEAAWCFELPELPQVIFYAMLLSEAERDQILEARFREEAEPEDGSSNAKEAASPSDDDKQE</sequence>
<dbReference type="Proteomes" id="UP001153076">
    <property type="component" value="Unassembled WGS sequence"/>
</dbReference>
<comment type="caution">
    <text evidence="2">The sequence shown here is derived from an EMBL/GenBank/DDBJ whole genome shotgun (WGS) entry which is preliminary data.</text>
</comment>
<dbReference type="EMBL" id="JAKOGI010001706">
    <property type="protein sequence ID" value="KAJ8424339.1"/>
    <property type="molecule type" value="Genomic_DNA"/>
</dbReference>
<evidence type="ECO:0000256" key="1">
    <source>
        <dbReference type="SAM" id="MobiDB-lite"/>
    </source>
</evidence>
<accession>A0A9Q1JIL4</accession>
<evidence type="ECO:0000313" key="2">
    <source>
        <dbReference type="EMBL" id="KAJ8424339.1"/>
    </source>
</evidence>
<reference evidence="2" key="1">
    <citation type="submission" date="2022-04" db="EMBL/GenBank/DDBJ databases">
        <title>Carnegiea gigantea Genome sequencing and assembly v2.</title>
        <authorList>
            <person name="Copetti D."/>
            <person name="Sanderson M.J."/>
            <person name="Burquez A."/>
            <person name="Wojciechowski M.F."/>
        </authorList>
    </citation>
    <scope>NUCLEOTIDE SEQUENCE</scope>
    <source>
        <strain evidence="2">SGP5-SGP5p</strain>
        <tissue evidence="2">Aerial part</tissue>
    </source>
</reference>
<name>A0A9Q1JIL4_9CARY</name>
<dbReference type="AlphaFoldDB" id="A0A9Q1JIL4"/>
<keyword evidence="3" id="KW-1185">Reference proteome</keyword>
<feature type="region of interest" description="Disordered" evidence="1">
    <location>
        <begin position="196"/>
        <end position="225"/>
    </location>
</feature>